<gene>
    <name evidence="1" type="ordered locus">MEALZ_0426</name>
</gene>
<accession>G4SYC4</accession>
<reference evidence="2" key="1">
    <citation type="journal article" date="2012" name="J. Bacteriol.">
        <title>Genome sequence of the haloalkaliphilic methanotrophic bacterium Methylomicrobium alcaliphilum 20Z.</title>
        <authorList>
            <person name="Vuilleumier S."/>
            <person name="Khmelenina V.N."/>
            <person name="Bringel F."/>
            <person name="Reshetnikov A.S."/>
            <person name="Lajus A."/>
            <person name="Mangenot S."/>
            <person name="Rouy Z."/>
            <person name="Op den Camp H.J."/>
            <person name="Jetten M.S."/>
            <person name="Dispirito A.A."/>
            <person name="Dunfield P."/>
            <person name="Klotz M.G."/>
            <person name="Semrau J.D."/>
            <person name="Stein L.Y."/>
            <person name="Barbe V."/>
            <person name="Medigue C."/>
            <person name="Trotsenko Y.A."/>
            <person name="Kalyuzhnaya M.G."/>
        </authorList>
    </citation>
    <scope>NUCLEOTIDE SEQUENCE [LARGE SCALE GENOMIC DNA]</scope>
    <source>
        <strain evidence="2">DSM 19304 / NCIMB 14124 / VKM B-2133 / 20Z</strain>
    </source>
</reference>
<proteinExistence type="predicted"/>
<dbReference type="HOGENOM" id="CLU_3027039_0_0_6"/>
<keyword evidence="2" id="KW-1185">Reference proteome</keyword>
<dbReference type="KEGG" id="mah:MEALZ_0426"/>
<name>G4SYC4_META2</name>
<sequence>MLGSRRPLADTQAPNFDLRGIYIVAAEQQSNSNDPSLLNQPQQIRLVFVFWRISL</sequence>
<organism evidence="1 2">
    <name type="scientific">Methylotuvimicrobium alcaliphilum (strain DSM 19304 / NCIMB 14124 / VKM B-2133 / 20Z)</name>
    <name type="common">Methylomicrobium alcaliphilum</name>
    <dbReference type="NCBI Taxonomy" id="1091494"/>
    <lineage>
        <taxon>Bacteria</taxon>
        <taxon>Pseudomonadati</taxon>
        <taxon>Pseudomonadota</taxon>
        <taxon>Gammaproteobacteria</taxon>
        <taxon>Methylococcales</taxon>
        <taxon>Methylococcaceae</taxon>
        <taxon>Methylotuvimicrobium</taxon>
    </lineage>
</organism>
<dbReference type="EMBL" id="FO082060">
    <property type="protein sequence ID" value="CCE22125.1"/>
    <property type="molecule type" value="Genomic_DNA"/>
</dbReference>
<dbReference type="STRING" id="1091494.MEALZ_0426"/>
<dbReference type="Proteomes" id="UP000008315">
    <property type="component" value="Chromosome"/>
</dbReference>
<protein>
    <submittedName>
        <fullName evidence="1">Uncharacterized protein</fullName>
    </submittedName>
</protein>
<dbReference type="AlphaFoldDB" id="G4SYC4"/>
<evidence type="ECO:0000313" key="1">
    <source>
        <dbReference type="EMBL" id="CCE22125.1"/>
    </source>
</evidence>
<dbReference type="PATRIC" id="fig|271065.3.peg.440"/>
<evidence type="ECO:0000313" key="2">
    <source>
        <dbReference type="Proteomes" id="UP000008315"/>
    </source>
</evidence>